<keyword evidence="4" id="KW-0677">Repeat</keyword>
<sequence length="653" mass="73526">MRVSLTIKQNRSIINMRIKKLNTLLVVVTLCFAYSPVCANAGGGIINAKYYGIQEGIDNTPVLIKALEACKAQNASKLIIPKGTYGIYPERAHGAYRHIPNNDDGIKRIVFLLDGFKNFEIDGQGSKFICHGQMIPFDLKNSKNIKISNLSVDWDKPFFFQAEVVAVHPGQNAFDLAVFRECNYEIHGDELIFTNKKSKGENDWLNMAPPAQEDVRWEQNINWNIWFDPKTKAPVFNVEEAARLHTWNTKLNKPARAEELGEDLVRLYDATNRLPDVGWVLIIKGNLTKNRLSPAIHITNCKDIIIENTTVYHSSGIALIVDRTENVTLNKFNVLLPPGSGRLVSTTADATHFVNCKGLIKFDSCVFENMLDDATNVHGVYARVIDAVGDYTLGMGRGHSQQQGFVFAEKGDKIKLLNRLSLEPYATLTVESVKNINEYYFEATFREKVKDMVQPESVADNISWQPDVDMRNCIVRRNRSRSILISTAGDVVIDHNKFLDCTYAGVVIPGFVDIWYESGPVKNVIIRNNLFEDMGLGGGNAPIIDIAANINKKVSPPFYFHKNIIFQNNTINTFGRILVRAKSLENFQFKGNKINKSKNYPVVAPENGAAFVFDRCKDILIEKNDYNWGDTATIKAYNTTGMIIRGNKNIEQR</sequence>
<dbReference type="Pfam" id="PF23763">
    <property type="entry name" value="Beta-barrel_GLAA-B_I"/>
    <property type="match status" value="1"/>
</dbReference>
<feature type="domain" description="GLAA-B beta-barrel" evidence="8">
    <location>
        <begin position="160"/>
        <end position="281"/>
    </location>
</feature>
<keyword evidence="6" id="KW-0326">Glycosidase</keyword>
<accession>A0A3B0UDF1</accession>
<protein>
    <submittedName>
        <fullName evidence="10">Uncharacterized protein</fullName>
    </submittedName>
</protein>
<dbReference type="InterPro" id="IPR039448">
    <property type="entry name" value="Beta_helix"/>
</dbReference>
<reference evidence="10" key="1">
    <citation type="submission" date="2018-06" db="EMBL/GenBank/DDBJ databases">
        <authorList>
            <person name="Zhirakovskaya E."/>
        </authorList>
    </citation>
    <scope>NUCLEOTIDE SEQUENCE</scope>
</reference>
<evidence type="ECO:0000259" key="9">
    <source>
        <dbReference type="Pfam" id="PF23764"/>
    </source>
</evidence>
<dbReference type="Pfam" id="PF23764">
    <property type="entry name" value="Beta-barrel_GLAA-B_II"/>
    <property type="match status" value="1"/>
</dbReference>
<dbReference type="InterPro" id="IPR056441">
    <property type="entry name" value="Beta-barrel_GLAA-B_II"/>
</dbReference>
<organism evidence="10">
    <name type="scientific">hydrothermal vent metagenome</name>
    <dbReference type="NCBI Taxonomy" id="652676"/>
    <lineage>
        <taxon>unclassified sequences</taxon>
        <taxon>metagenomes</taxon>
        <taxon>ecological metagenomes</taxon>
    </lineage>
</organism>
<evidence type="ECO:0000256" key="2">
    <source>
        <dbReference type="ARBA" id="ARBA00001271"/>
    </source>
</evidence>
<evidence type="ECO:0000259" key="7">
    <source>
        <dbReference type="Pfam" id="PF13229"/>
    </source>
</evidence>
<comment type="catalytic activity">
    <reaction evidence="1">
        <text>Hydrolysis of terminal, non-reducing alpha-D-galactose residues in alpha-D-galactosides, including galactose oligosaccharides, galactomannans and galactolipids.</text>
        <dbReference type="EC" id="3.2.1.22"/>
    </reaction>
</comment>
<proteinExistence type="predicted"/>
<dbReference type="InterPro" id="IPR057275">
    <property type="entry name" value="Beta-barrel_GLAA-B_I"/>
</dbReference>
<evidence type="ECO:0000256" key="4">
    <source>
        <dbReference type="ARBA" id="ARBA00022737"/>
    </source>
</evidence>
<dbReference type="InterPro" id="IPR006626">
    <property type="entry name" value="PbH1"/>
</dbReference>
<feature type="domain" description="Right handed beta helix" evidence="7">
    <location>
        <begin position="468"/>
        <end position="648"/>
    </location>
</feature>
<comment type="catalytic activity">
    <reaction evidence="2">
        <text>Hydrolysis of terminal, non-reducing branched (1-&gt;3)-alpha-D-galactosidic residues, producing free D-galactose.</text>
        <dbReference type="EC" id="3.2.1.n1"/>
    </reaction>
</comment>
<evidence type="ECO:0000256" key="3">
    <source>
        <dbReference type="ARBA" id="ARBA00022729"/>
    </source>
</evidence>
<evidence type="ECO:0000256" key="5">
    <source>
        <dbReference type="ARBA" id="ARBA00022801"/>
    </source>
</evidence>
<dbReference type="Gene3D" id="2.160.20.10">
    <property type="entry name" value="Single-stranded right-handed beta-helix, Pectin lyase-like"/>
    <property type="match status" value="2"/>
</dbReference>
<dbReference type="AlphaFoldDB" id="A0A3B0UDF1"/>
<evidence type="ECO:0000256" key="6">
    <source>
        <dbReference type="ARBA" id="ARBA00023295"/>
    </source>
</evidence>
<evidence type="ECO:0000256" key="1">
    <source>
        <dbReference type="ARBA" id="ARBA00001255"/>
    </source>
</evidence>
<keyword evidence="3" id="KW-0732">Signal</keyword>
<evidence type="ECO:0000259" key="8">
    <source>
        <dbReference type="Pfam" id="PF23763"/>
    </source>
</evidence>
<gene>
    <name evidence="10" type="ORF">MNBD_BACTEROID01-155</name>
</gene>
<keyword evidence="5" id="KW-0378">Hydrolase</keyword>
<evidence type="ECO:0000313" key="10">
    <source>
        <dbReference type="EMBL" id="VAW22559.1"/>
    </source>
</evidence>
<dbReference type="EMBL" id="UOEP01000174">
    <property type="protein sequence ID" value="VAW22559.1"/>
    <property type="molecule type" value="Genomic_DNA"/>
</dbReference>
<dbReference type="Pfam" id="PF13229">
    <property type="entry name" value="Beta_helix"/>
    <property type="match status" value="1"/>
</dbReference>
<name>A0A3B0UDF1_9ZZZZ</name>
<dbReference type="SMART" id="SM00710">
    <property type="entry name" value="PbH1"/>
    <property type="match status" value="5"/>
</dbReference>
<feature type="domain" description="GLAA-B beta-barrel" evidence="9">
    <location>
        <begin position="398"/>
        <end position="455"/>
    </location>
</feature>
<dbReference type="InterPro" id="IPR012334">
    <property type="entry name" value="Pectin_lyas_fold"/>
</dbReference>
<dbReference type="InterPro" id="IPR011050">
    <property type="entry name" value="Pectin_lyase_fold/virulence"/>
</dbReference>
<dbReference type="SUPFAM" id="SSF51126">
    <property type="entry name" value="Pectin lyase-like"/>
    <property type="match status" value="1"/>
</dbReference>
<dbReference type="GO" id="GO:0004557">
    <property type="term" value="F:alpha-galactosidase activity"/>
    <property type="evidence" value="ECO:0007669"/>
    <property type="project" value="UniProtKB-EC"/>
</dbReference>